<evidence type="ECO:0000256" key="1">
    <source>
        <dbReference type="SAM" id="MobiDB-lite"/>
    </source>
</evidence>
<dbReference type="Proteomes" id="UP000516645">
    <property type="component" value="Segment"/>
</dbReference>
<dbReference type="EMBL" id="MT771343">
    <property type="protein sequence ID" value="QOC56014.1"/>
    <property type="molecule type" value="Genomic_DNA"/>
</dbReference>
<keyword evidence="3" id="KW-1185">Reference proteome</keyword>
<reference evidence="2 3" key="1">
    <citation type="submission" date="2020-07" db="EMBL/GenBank/DDBJ databases">
        <authorList>
            <person name="Bortz R.L."/>
            <person name="Bai C."/>
            <person name="Brody A."/>
            <person name="Douse D."/>
            <person name="Feder N.M."/>
            <person name="Fischer E."/>
            <person name="Kim I."/>
            <person name="Kornbau S."/>
            <person name="Malek C.E."/>
            <person name="Menendez J.A."/>
            <person name="Moore R.J."/>
            <person name="Pinkovsky V.I."/>
            <person name="Raghavan D."/>
            <person name="Reznik A.S."/>
            <person name="Sciarra A.R."/>
            <person name="Starinsky S.F."/>
            <person name="Vaughan O."/>
            <person name="Walker S.E."/>
            <person name="Wiemann J."/>
            <person name="Butela K.A."/>
            <person name="Garlena R.A."/>
            <person name="Russell D.A."/>
            <person name="Pope W.H."/>
            <person name="Jacobs-Sera D."/>
            <person name="Hatfull G.F."/>
        </authorList>
    </citation>
    <scope>NUCLEOTIDE SEQUENCE [LARGE SCALE GENOMIC DNA]</scope>
</reference>
<dbReference type="KEGG" id="vg:65128346"/>
<dbReference type="RefSeq" id="YP_010110056.1">
    <property type="nucleotide sequence ID" value="NC_055867.1"/>
</dbReference>
<protein>
    <submittedName>
        <fullName evidence="2">Portal protein</fullName>
    </submittedName>
</protein>
<proteinExistence type="predicted"/>
<accession>A0A7L7SPX4</accession>
<evidence type="ECO:0000313" key="2">
    <source>
        <dbReference type="EMBL" id="QOC56014.1"/>
    </source>
</evidence>
<gene>
    <name evidence="2" type="primary">16</name>
    <name evidence="2" type="ORF">SEA_CLOWN_16</name>
</gene>
<evidence type="ECO:0000313" key="3">
    <source>
        <dbReference type="Proteomes" id="UP000516645"/>
    </source>
</evidence>
<feature type="compositionally biased region" description="Basic and acidic residues" evidence="1">
    <location>
        <begin position="511"/>
        <end position="521"/>
    </location>
</feature>
<organism evidence="2 3">
    <name type="scientific">Gordonia phage Clown</name>
    <dbReference type="NCBI Taxonomy" id="2759393"/>
    <lineage>
        <taxon>Viruses</taxon>
        <taxon>Duplodnaviria</taxon>
        <taxon>Heunggongvirae</taxon>
        <taxon>Uroviricota</taxon>
        <taxon>Caudoviricetes</taxon>
        <taxon>Stackebrandtviridae</taxon>
        <taxon>Frickvirinae</taxon>
        <taxon>Clownvirus</taxon>
        <taxon>Clownvirus clown</taxon>
    </lineage>
</organism>
<name>A0A7L7SPX4_9CAUD</name>
<dbReference type="GeneID" id="65128346"/>
<sequence>MKRIPDSTALAIADNANRRPTLFRNIRAGGPITAHIPVDRDRNGRPGARGDAITASAQVLTAKKIDRKVKRTPPQRWQAEAWQLRKETPELRFMGDRQARAVSQVRLYIGRRDQLDEEPTPVTDGPAAELAMMLFGNGPMVEQSMKRYAQHLIFNGESLILLTTRDGNHIEWAPHAPAEITGDSPNFKLNDGITTTTIDPNTQILVRSWTPDPERSALPDAPVVAILPVARELIGLTKYVSAQVDSRLAGAGLLLLPQGIESMMGGQADDDDYSFADELTDYMVVPIRDRDSAASVVPFMAMVPPELVDKVKHITFDSPLDPHMHERRQEAIRRIALGMDSDPSVLLGMASANHWSAWSVDENEVKLGVAPIASTACHALTQVVQPILEQMGVQDADQHMVWFDTGALDLRPDRSKDAQAIYDKSELSAEALRRENGFTEDDAPNKDEAERALLIDLLKGAPSLAPLLLPKLGIEIEQPVLEEAKKITKATDANTADEPAADTGDSPVAPSDDRGTPDTRTDPPPAAEGL</sequence>
<feature type="region of interest" description="Disordered" evidence="1">
    <location>
        <begin position="487"/>
        <end position="530"/>
    </location>
</feature>